<protein>
    <recommendedName>
        <fullName evidence="3">Phospholipase D</fullName>
    </recommendedName>
    <alternativeName>
        <fullName evidence="5">Choline phosphatase</fullName>
    </alternativeName>
</protein>
<dbReference type="InterPro" id="IPR025202">
    <property type="entry name" value="PLD-like_dom"/>
</dbReference>
<dbReference type="InterPro" id="IPR001736">
    <property type="entry name" value="PLipase_D/transphosphatidylase"/>
</dbReference>
<dbReference type="SUPFAM" id="SSF56024">
    <property type="entry name" value="Phospholipase D/nuclease"/>
    <property type="match status" value="2"/>
</dbReference>
<accession>A0ABQ5LY12</accession>
<proteinExistence type="predicted"/>
<dbReference type="Pfam" id="PF13091">
    <property type="entry name" value="PLDc_2"/>
    <property type="match status" value="1"/>
</dbReference>
<keyword evidence="8" id="KW-1185">Reference proteome</keyword>
<organism evidence="7 8">
    <name type="scientific">Sinisalibacter aestuarii</name>
    <dbReference type="NCBI Taxonomy" id="2949426"/>
    <lineage>
        <taxon>Bacteria</taxon>
        <taxon>Pseudomonadati</taxon>
        <taxon>Pseudomonadota</taxon>
        <taxon>Alphaproteobacteria</taxon>
        <taxon>Rhodobacterales</taxon>
        <taxon>Roseobacteraceae</taxon>
        <taxon>Sinisalibacter</taxon>
    </lineage>
</organism>
<evidence type="ECO:0000256" key="2">
    <source>
        <dbReference type="ARBA" id="ARBA00004613"/>
    </source>
</evidence>
<dbReference type="Proteomes" id="UP001144205">
    <property type="component" value="Unassembled WGS sequence"/>
</dbReference>
<name>A0ABQ5LY12_9RHOB</name>
<comment type="function">
    <text evidence="1">Could be a virulence factor.</text>
</comment>
<comment type="caution">
    <text evidence="7">The sequence shown here is derived from an EMBL/GenBank/DDBJ whole genome shotgun (WGS) entry which is preliminary data.</text>
</comment>
<evidence type="ECO:0000313" key="7">
    <source>
        <dbReference type="EMBL" id="GKY89508.1"/>
    </source>
</evidence>
<comment type="subcellular location">
    <subcellularLocation>
        <location evidence="2">Secreted</location>
    </subcellularLocation>
</comment>
<reference evidence="7" key="1">
    <citation type="journal article" date="2023" name="Int. J. Syst. Evol. Microbiol.">
        <title>Sinisalibacter aestuarii sp. nov., isolated from estuarine sediment of the Arakawa River.</title>
        <authorList>
            <person name="Arafat S.T."/>
            <person name="Hirano S."/>
            <person name="Sato A."/>
            <person name="Takeuchi K."/>
            <person name="Yasuda T."/>
            <person name="Terahara T."/>
            <person name="Hamada M."/>
            <person name="Kobayashi T."/>
        </authorList>
    </citation>
    <scope>NUCLEOTIDE SEQUENCE</scope>
    <source>
        <strain evidence="7">B-399</strain>
    </source>
</reference>
<dbReference type="EMBL" id="BROH01000012">
    <property type="protein sequence ID" value="GKY89508.1"/>
    <property type="molecule type" value="Genomic_DNA"/>
</dbReference>
<dbReference type="PANTHER" id="PTHR21248:SF22">
    <property type="entry name" value="PHOSPHOLIPASE D"/>
    <property type="match status" value="1"/>
</dbReference>
<evidence type="ECO:0000256" key="4">
    <source>
        <dbReference type="ARBA" id="ARBA00022525"/>
    </source>
</evidence>
<evidence type="ECO:0000259" key="6">
    <source>
        <dbReference type="PROSITE" id="PS50035"/>
    </source>
</evidence>
<dbReference type="SMART" id="SM00155">
    <property type="entry name" value="PLDc"/>
    <property type="match status" value="1"/>
</dbReference>
<dbReference type="PANTHER" id="PTHR21248">
    <property type="entry name" value="CARDIOLIPIN SYNTHASE"/>
    <property type="match status" value="1"/>
</dbReference>
<keyword evidence="4" id="KW-0964">Secreted</keyword>
<evidence type="ECO:0000256" key="1">
    <source>
        <dbReference type="ARBA" id="ARBA00003145"/>
    </source>
</evidence>
<evidence type="ECO:0000256" key="5">
    <source>
        <dbReference type="ARBA" id="ARBA00029594"/>
    </source>
</evidence>
<evidence type="ECO:0000313" key="8">
    <source>
        <dbReference type="Proteomes" id="UP001144205"/>
    </source>
</evidence>
<evidence type="ECO:0000256" key="3">
    <source>
        <dbReference type="ARBA" id="ARBA00018392"/>
    </source>
</evidence>
<sequence>MPHADAPRAFPETGARLATTVYLTANGPDQAGAVARFPAVAGGETRVAFASVDSRPIAARLSCSGAARLLAAGEIGPGAYLRPGAVRPVSVPARGADRLPVLVLPPDAEACRIEWGAGRSLPILRDGAPAPARGADPACLPPAAIPDDPLARAFFAERPLMQTCAAPTGGVELVPGELEGLKWRLDRLTGADIAPEALLAGDPDMALDFSRAPHFDEIVVSYLLIRADLTGWLTARALAFHAARGTRVRILASAALMTAFDRRPFEQLAAQYPNVELQFFQVPATGPARILDSLQRANHVKLFLGLSPEPGRSFALVGGRNLTDGFYLDGKADYPDHPFLHSYGAEAGGLQGVVFHSVYDDFELALTDRARVVEIARQFDRFYRRDTQTQLMRGPETPGRSASGADGFMRHFISLPWADGWAHEALYTDLFDAARHEIFVVSPFNYPTPAIQAALQHAAARGVDVRFVTRRGADEPPAAFTRALNARFDDDNRGDYRFRLYDTGARLLHAKIIVIDGRLGIVASSNLNRRSYIHDTENGLVFLDRRVARALRAEAERFWAMSDGRDDEHPYTLLLQMFDAVPWLEQFF</sequence>
<dbReference type="PROSITE" id="PS50035">
    <property type="entry name" value="PLD"/>
    <property type="match status" value="1"/>
</dbReference>
<gene>
    <name evidence="7" type="ORF">STA1M1_33770</name>
</gene>
<dbReference type="Gene3D" id="3.30.870.10">
    <property type="entry name" value="Endonuclease Chain A"/>
    <property type="match status" value="2"/>
</dbReference>
<feature type="domain" description="PLD phosphodiesterase" evidence="6">
    <location>
        <begin position="504"/>
        <end position="531"/>
    </location>
</feature>